<proteinExistence type="predicted"/>
<sequence>MYLYQIRVSKRWLAVLSGAHNSEFMNTDKASNNTNEDVEMECDGYLTRCMEAKKATDVRLAAIAVGTSSRGGLGKLSIRGSNSVQGVSNHGLSAIACGCPFLRVLSLWNVPSIGEEGLIEIARECHSLEKLDLFQCPSITNADLAAIAEKCPNLTALTVESSSQIDNKSVQAIAKYCPKLQSITSKDCAFIGDQGIASLLSSASTDIGRAITTLVLSGLQNVSQKGFWVMSNARGQQMLSSLTITSCGGMTDLNLEALAKGCPNLKQMCLKKCCFVSNDGLVAFAKAAKSLASLQLEECNRITQIGILNAISISSSKLKSVSLVKCMRIIDLSTEFPILSPCESLRCLSIRSCPKFGSTSLAMVGKLCPILHHLDLSGLCGITDNDLLPQLESCEVGLAKVHLSDCSNLTDEVILALARLHGEWILAFPASFGQMLTRDLIDTNLLCSGTKMKKETKKTSIPLLCHLGRTKMIGN</sequence>
<dbReference type="Proteomes" id="UP000826271">
    <property type="component" value="Unassembled WGS sequence"/>
</dbReference>
<evidence type="ECO:0000259" key="1">
    <source>
        <dbReference type="Pfam" id="PF25372"/>
    </source>
</evidence>
<comment type="caution">
    <text evidence="2">The sequence shown here is derived from an EMBL/GenBank/DDBJ whole genome shotgun (WGS) entry which is preliminary data.</text>
</comment>
<gene>
    <name evidence="2" type="ORF">BUALT_Bualt18G0005300</name>
</gene>
<dbReference type="PANTHER" id="PTHR13318">
    <property type="entry name" value="PARTNER OF PAIRED, ISOFORM B-RELATED"/>
    <property type="match status" value="1"/>
</dbReference>
<dbReference type="EMBL" id="WHWC01000018">
    <property type="protein sequence ID" value="KAG8364516.1"/>
    <property type="molecule type" value="Genomic_DNA"/>
</dbReference>
<evidence type="ECO:0000313" key="3">
    <source>
        <dbReference type="Proteomes" id="UP000826271"/>
    </source>
</evidence>
<dbReference type="AlphaFoldDB" id="A0AAV6W9H2"/>
<dbReference type="FunFam" id="3.80.10.10:FF:000451">
    <property type="entry name" value="EIN3-binding F-box protein 1"/>
    <property type="match status" value="1"/>
</dbReference>
<organism evidence="2 3">
    <name type="scientific">Buddleja alternifolia</name>
    <dbReference type="NCBI Taxonomy" id="168488"/>
    <lineage>
        <taxon>Eukaryota</taxon>
        <taxon>Viridiplantae</taxon>
        <taxon>Streptophyta</taxon>
        <taxon>Embryophyta</taxon>
        <taxon>Tracheophyta</taxon>
        <taxon>Spermatophyta</taxon>
        <taxon>Magnoliopsida</taxon>
        <taxon>eudicotyledons</taxon>
        <taxon>Gunneridae</taxon>
        <taxon>Pentapetalae</taxon>
        <taxon>asterids</taxon>
        <taxon>lamiids</taxon>
        <taxon>Lamiales</taxon>
        <taxon>Scrophulariaceae</taxon>
        <taxon>Buddlejeae</taxon>
        <taxon>Buddleja</taxon>
    </lineage>
</organism>
<dbReference type="Pfam" id="PF25372">
    <property type="entry name" value="DUF7885"/>
    <property type="match status" value="1"/>
</dbReference>
<dbReference type="Gene3D" id="3.80.10.10">
    <property type="entry name" value="Ribonuclease Inhibitor"/>
    <property type="match status" value="2"/>
</dbReference>
<dbReference type="GO" id="GO:0031146">
    <property type="term" value="P:SCF-dependent proteasomal ubiquitin-dependent protein catabolic process"/>
    <property type="evidence" value="ECO:0007669"/>
    <property type="project" value="TreeGrafter"/>
</dbReference>
<reference evidence="2" key="1">
    <citation type="submission" date="2019-10" db="EMBL/GenBank/DDBJ databases">
        <authorList>
            <person name="Zhang R."/>
            <person name="Pan Y."/>
            <person name="Wang J."/>
            <person name="Ma R."/>
            <person name="Yu S."/>
        </authorList>
    </citation>
    <scope>NUCLEOTIDE SEQUENCE</scope>
    <source>
        <strain evidence="2">LA-IB0</strain>
        <tissue evidence="2">Leaf</tissue>
    </source>
</reference>
<dbReference type="InterPro" id="IPR006553">
    <property type="entry name" value="Leu-rich_rpt_Cys-con_subtyp"/>
</dbReference>
<protein>
    <recommendedName>
        <fullName evidence="1">F-box/LRR-repeat protein 15-like leucin rich repeat domain-containing protein</fullName>
    </recommendedName>
</protein>
<feature type="domain" description="F-box/LRR-repeat protein 15-like leucin rich repeat" evidence="1">
    <location>
        <begin position="116"/>
        <end position="272"/>
    </location>
</feature>
<dbReference type="GO" id="GO:0019005">
    <property type="term" value="C:SCF ubiquitin ligase complex"/>
    <property type="evidence" value="ECO:0007669"/>
    <property type="project" value="TreeGrafter"/>
</dbReference>
<dbReference type="SMART" id="SM00367">
    <property type="entry name" value="LRR_CC"/>
    <property type="match status" value="10"/>
</dbReference>
<dbReference type="SUPFAM" id="SSF52047">
    <property type="entry name" value="RNI-like"/>
    <property type="match status" value="1"/>
</dbReference>
<keyword evidence="3" id="KW-1185">Reference proteome</keyword>
<name>A0AAV6W9H2_9LAMI</name>
<evidence type="ECO:0000313" key="2">
    <source>
        <dbReference type="EMBL" id="KAG8364516.1"/>
    </source>
</evidence>
<dbReference type="InterPro" id="IPR057207">
    <property type="entry name" value="FBXL15_LRR"/>
</dbReference>
<dbReference type="InterPro" id="IPR032675">
    <property type="entry name" value="LRR_dom_sf"/>
</dbReference>
<accession>A0AAV6W9H2</accession>
<dbReference type="PANTHER" id="PTHR13318:SF178">
    <property type="entry name" value="OS02G0200900 PROTEIN"/>
    <property type="match status" value="1"/>
</dbReference>